<dbReference type="OrthoDB" id="342064at2759"/>
<evidence type="ECO:0000256" key="5">
    <source>
        <dbReference type="SAM" id="MobiDB-lite"/>
    </source>
</evidence>
<dbReference type="InterPro" id="IPR013087">
    <property type="entry name" value="Znf_C2H2_type"/>
</dbReference>
<feature type="region of interest" description="Disordered" evidence="5">
    <location>
        <begin position="172"/>
        <end position="314"/>
    </location>
</feature>
<keyword evidence="6" id="KW-1133">Transmembrane helix</keyword>
<dbReference type="Proteomes" id="UP000765509">
    <property type="component" value="Unassembled WGS sequence"/>
</dbReference>
<feature type="region of interest" description="Disordered" evidence="5">
    <location>
        <begin position="927"/>
        <end position="948"/>
    </location>
</feature>
<keyword evidence="6" id="KW-0472">Membrane</keyword>
<accession>A0A9Q3CW17</accession>
<keyword evidence="6" id="KW-0812">Transmembrane</keyword>
<evidence type="ECO:0000259" key="7">
    <source>
        <dbReference type="PROSITE" id="PS50157"/>
    </source>
</evidence>
<dbReference type="GO" id="GO:0008270">
    <property type="term" value="F:zinc ion binding"/>
    <property type="evidence" value="ECO:0007669"/>
    <property type="project" value="UniProtKB-KW"/>
</dbReference>
<name>A0A9Q3CW17_9BASI</name>
<evidence type="ECO:0000256" key="1">
    <source>
        <dbReference type="ARBA" id="ARBA00004123"/>
    </source>
</evidence>
<keyword evidence="9" id="KW-1185">Reference proteome</keyword>
<feature type="compositionally biased region" description="Basic and acidic residues" evidence="5">
    <location>
        <begin position="231"/>
        <end position="268"/>
    </location>
</feature>
<keyword evidence="4" id="KW-0479">Metal-binding</keyword>
<dbReference type="InterPro" id="IPR039727">
    <property type="entry name" value="SE/Ars2"/>
</dbReference>
<gene>
    <name evidence="8" type="ORF">O181_031614</name>
</gene>
<evidence type="ECO:0000313" key="9">
    <source>
        <dbReference type="Proteomes" id="UP000765509"/>
    </source>
</evidence>
<feature type="transmembrane region" description="Helical" evidence="6">
    <location>
        <begin position="92"/>
        <end position="113"/>
    </location>
</feature>
<keyword evidence="3" id="KW-0539">Nucleus</keyword>
<dbReference type="GO" id="GO:0016070">
    <property type="term" value="P:RNA metabolic process"/>
    <property type="evidence" value="ECO:0007669"/>
    <property type="project" value="UniProtKB-ARBA"/>
</dbReference>
<feature type="transmembrane region" description="Helical" evidence="6">
    <location>
        <begin position="125"/>
        <end position="142"/>
    </location>
</feature>
<dbReference type="EMBL" id="AVOT02011313">
    <property type="protein sequence ID" value="MBW0491899.1"/>
    <property type="molecule type" value="Genomic_DNA"/>
</dbReference>
<feature type="region of interest" description="Disordered" evidence="5">
    <location>
        <begin position="436"/>
        <end position="485"/>
    </location>
</feature>
<dbReference type="InterPro" id="IPR007042">
    <property type="entry name" value="SERRATE/Ars2_C"/>
</dbReference>
<evidence type="ECO:0000313" key="8">
    <source>
        <dbReference type="EMBL" id="MBW0491899.1"/>
    </source>
</evidence>
<dbReference type="GO" id="GO:0016604">
    <property type="term" value="C:nuclear body"/>
    <property type="evidence" value="ECO:0007669"/>
    <property type="project" value="TreeGrafter"/>
</dbReference>
<feature type="compositionally biased region" description="Basic and acidic residues" evidence="5">
    <location>
        <begin position="282"/>
        <end position="294"/>
    </location>
</feature>
<keyword evidence="4" id="KW-0863">Zinc-finger</keyword>
<evidence type="ECO:0000256" key="6">
    <source>
        <dbReference type="SAM" id="Phobius"/>
    </source>
</evidence>
<dbReference type="InterPro" id="IPR021933">
    <property type="entry name" value="SERRATE/Ars2_N"/>
</dbReference>
<dbReference type="AlphaFoldDB" id="A0A9Q3CW17"/>
<comment type="subcellular location">
    <subcellularLocation>
        <location evidence="1">Nucleus</location>
    </subcellularLocation>
</comment>
<comment type="caution">
    <text evidence="8">The sequence shown here is derived from an EMBL/GenBank/DDBJ whole genome shotgun (WGS) entry which is preliminary data.</text>
</comment>
<dbReference type="Pfam" id="PF12066">
    <property type="entry name" value="SERRATE_Ars2_N"/>
    <property type="match status" value="1"/>
</dbReference>
<dbReference type="PROSITE" id="PS50157">
    <property type="entry name" value="ZINC_FINGER_C2H2_2"/>
    <property type="match status" value="1"/>
</dbReference>
<organism evidence="8 9">
    <name type="scientific">Austropuccinia psidii MF-1</name>
    <dbReference type="NCBI Taxonomy" id="1389203"/>
    <lineage>
        <taxon>Eukaryota</taxon>
        <taxon>Fungi</taxon>
        <taxon>Dikarya</taxon>
        <taxon>Basidiomycota</taxon>
        <taxon>Pucciniomycotina</taxon>
        <taxon>Pucciniomycetes</taxon>
        <taxon>Pucciniales</taxon>
        <taxon>Sphaerophragmiaceae</taxon>
        <taxon>Austropuccinia</taxon>
    </lineage>
</organism>
<evidence type="ECO:0000256" key="2">
    <source>
        <dbReference type="ARBA" id="ARBA00005407"/>
    </source>
</evidence>
<dbReference type="InterPro" id="IPR025239">
    <property type="entry name" value="DUF4187"/>
</dbReference>
<dbReference type="Pfam" id="PF04959">
    <property type="entry name" value="ARS2"/>
    <property type="match status" value="1"/>
</dbReference>
<proteinExistence type="inferred from homology"/>
<reference evidence="8" key="1">
    <citation type="submission" date="2021-03" db="EMBL/GenBank/DDBJ databases">
        <title>Draft genome sequence of rust myrtle Austropuccinia psidii MF-1, a brazilian biotype.</title>
        <authorList>
            <person name="Quecine M.C."/>
            <person name="Pachon D.M.R."/>
            <person name="Bonatelli M.L."/>
            <person name="Correr F.H."/>
            <person name="Franceschini L.M."/>
            <person name="Leite T.F."/>
            <person name="Margarido G.R.A."/>
            <person name="Almeida C.A."/>
            <person name="Ferrarezi J.A."/>
            <person name="Labate C.A."/>
        </authorList>
    </citation>
    <scope>NUCLEOTIDE SEQUENCE</scope>
    <source>
        <strain evidence="8">MF-1</strain>
    </source>
</reference>
<dbReference type="PANTHER" id="PTHR13165:SF0">
    <property type="entry name" value="SERRATE RNA EFFECTOR MOLECULE HOMOLOG"/>
    <property type="match status" value="1"/>
</dbReference>
<dbReference type="PANTHER" id="PTHR13165">
    <property type="entry name" value="ARSENITE-RESISTANCE PROTEIN 2"/>
    <property type="match status" value="1"/>
</dbReference>
<dbReference type="GO" id="GO:0031047">
    <property type="term" value="P:regulatory ncRNA-mediated gene silencing"/>
    <property type="evidence" value="ECO:0007669"/>
    <property type="project" value="UniProtKB-ARBA"/>
</dbReference>
<keyword evidence="4" id="KW-0862">Zinc</keyword>
<feature type="domain" description="C2H2-type" evidence="7">
    <location>
        <begin position="882"/>
        <end position="906"/>
    </location>
</feature>
<comment type="similarity">
    <text evidence="2">Belongs to the ARS2 family.</text>
</comment>
<dbReference type="SMART" id="SM01173">
    <property type="entry name" value="DUF4187"/>
    <property type="match status" value="1"/>
</dbReference>
<evidence type="ECO:0000256" key="4">
    <source>
        <dbReference type="PROSITE-ProRule" id="PRU00042"/>
    </source>
</evidence>
<protein>
    <recommendedName>
        <fullName evidence="7">C2H2-type domain-containing protein</fullName>
    </recommendedName>
</protein>
<dbReference type="PROSITE" id="PS00028">
    <property type="entry name" value="ZINC_FINGER_C2H2_1"/>
    <property type="match status" value="1"/>
</dbReference>
<evidence type="ECO:0000256" key="3">
    <source>
        <dbReference type="ARBA" id="ARBA00023242"/>
    </source>
</evidence>
<sequence>MKFLVGLASNRLKLTIITLNQYIKLMIITTPSTPISTLISSPISTLAAKPAKSTLYTTLTQRTSSVQRSSTPWLSCPRLLRLSLSSGICSRLAPACLLSITAAVPPLLAIIALTAIRNSLTLRQLYLFKTHILAFFVVLFIVDSPLDHYQLTLLRSKTSQFFVMISEFGVPGEPRPRSPSPGRGGRFDDGGRRSPAPSDRWNGSVDRSSAGPTAATHRGRSPADFARKRRRDESPPSRDRYIPNYEREPYRERERRDHHPHSTHDHGLNPRHGPGGDIFNDPYRRGDNAYRDEPFGYSPERGLPGRGGPNNYSRSHLTPPSELPHLVSFRYFADFMRATSPHIAEDKEKLAEQWKRYRHDYTRKHLVTFFEENKSKHWFREKYLPGAEFEEMRERLKKKGREGKVEKFIQGLEKGDFDIVNYDYLPMSKKFTNSKSNIENVDQGGNDLKNENASNAPPLIPDPHLVEEGHTKPSVLPPKPEDPEALPLSEVKITLTDPQSNIKNENNLPHLDAEGDEFEDADDEFSNSMAEALSGPNPALAPSSILGSLIGESMRGKTGSDDIVIVPPFENQLFIKSISPDISRLELENHCKQAEGFDYLALSDPHTAKKLHRVGWVSFLPGTDMQVAESILSESKLNNFTLHMMRAERPAFQKLRVCPGIMNTHDRILKDLSYIRKLAVQFENEYFGLGVDEDKRGSTAIEAKIKHMKEELVENIGSTSLGSDAKLDKVDSETPQNLELSDLDGESKALVPDEKMYFIDKKALDIYLYYLRTAFHCCYYCVCVCDFQEELLRRCAKHVRKPAPASTDDATIITTPKSHRKNAHSQSTRANENSWARTLDERLSLLLARSEVDPRDFGGERIDDEIHRLCQPQITDEGAGKFRCKNCSKLFKAMNFIEKHIMTKHTEVINQDSIERIKYLNNYVLDPSHTTPQPPQAPDHTHGRANNGMSSVMSSSHTMMPNLGSMGGASDFHNNRSYPPMVNNPMTGPGGMVMGGPYTGYPPPMYASYHGHPYSPMTGPPSMFANGPMMGGHHPTGPAPPGGYGAPYYMNAMGPAAGYPPPFQPHHQVYASLPPIPSMAQGRMQNGNSRRLGDRISRNFADDNFLPLPPHDPKRARREEHARMNGRITANNGIAPMDLVSSDPRSKTVLAYNDLDTPAGDEIVLNY</sequence>